<organism evidence="1 2">
    <name type="scientific">Ricinus communis</name>
    <name type="common">Castor bean</name>
    <dbReference type="NCBI Taxonomy" id="3988"/>
    <lineage>
        <taxon>Eukaryota</taxon>
        <taxon>Viridiplantae</taxon>
        <taxon>Streptophyta</taxon>
        <taxon>Embryophyta</taxon>
        <taxon>Tracheophyta</taxon>
        <taxon>Spermatophyta</taxon>
        <taxon>Magnoliopsida</taxon>
        <taxon>eudicotyledons</taxon>
        <taxon>Gunneridae</taxon>
        <taxon>Pentapetalae</taxon>
        <taxon>rosids</taxon>
        <taxon>fabids</taxon>
        <taxon>Malpighiales</taxon>
        <taxon>Euphorbiaceae</taxon>
        <taxon>Acalyphoideae</taxon>
        <taxon>Acalypheae</taxon>
        <taxon>Ricinus</taxon>
    </lineage>
</organism>
<evidence type="ECO:0000313" key="2">
    <source>
        <dbReference type="Proteomes" id="UP000008311"/>
    </source>
</evidence>
<sequence>MQRRAAGVAVALAQHRCAGAGLVEGAVAGDRRIEHEDVGMGGREHAIVGDGARERAAIGEREPGARVDGDAGGEALGIGDAPAAGLDVEQLEIHRMRQRAGAVAEQVERIDAVAAIDRRGEGRAGVVVHDVVAATERDAAVNRAVVRDDVGESV</sequence>
<feature type="non-terminal residue" evidence="1">
    <location>
        <position position="154"/>
    </location>
</feature>
<protein>
    <submittedName>
        <fullName evidence="1">Uncharacterized protein</fullName>
    </submittedName>
</protein>
<dbReference type="EMBL" id="EQ980982">
    <property type="protein sequence ID" value="EEF24908.1"/>
    <property type="molecule type" value="Genomic_DNA"/>
</dbReference>
<dbReference type="Proteomes" id="UP000008311">
    <property type="component" value="Unassembled WGS sequence"/>
</dbReference>
<dbReference type="InParanoid" id="B9TGV7"/>
<dbReference type="AlphaFoldDB" id="B9TGV7"/>
<keyword evidence="2" id="KW-1185">Reference proteome</keyword>
<accession>B9TGV7</accession>
<reference evidence="2" key="1">
    <citation type="journal article" date="2010" name="Nat. Biotechnol.">
        <title>Draft genome sequence of the oilseed species Ricinus communis.</title>
        <authorList>
            <person name="Chan A.P."/>
            <person name="Crabtree J."/>
            <person name="Zhao Q."/>
            <person name="Lorenzi H."/>
            <person name="Orvis J."/>
            <person name="Puiu D."/>
            <person name="Melake-Berhan A."/>
            <person name="Jones K.M."/>
            <person name="Redman J."/>
            <person name="Chen G."/>
            <person name="Cahoon E.B."/>
            <person name="Gedil M."/>
            <person name="Stanke M."/>
            <person name="Haas B.J."/>
            <person name="Wortman J.R."/>
            <person name="Fraser-Liggett C.M."/>
            <person name="Ravel J."/>
            <person name="Rabinowicz P.D."/>
        </authorList>
    </citation>
    <scope>NUCLEOTIDE SEQUENCE [LARGE SCALE GENOMIC DNA]</scope>
    <source>
        <strain evidence="2">cv. Hale</strain>
    </source>
</reference>
<gene>
    <name evidence="1" type="ORF">RCOM_1937950</name>
</gene>
<evidence type="ECO:0000313" key="1">
    <source>
        <dbReference type="EMBL" id="EEF24908.1"/>
    </source>
</evidence>
<proteinExistence type="predicted"/>
<name>B9TGV7_RICCO</name>